<dbReference type="EMBL" id="AP014704">
    <property type="protein sequence ID" value="BAQ47108.1"/>
    <property type="molecule type" value="Genomic_DNA"/>
</dbReference>
<dbReference type="AlphaFoldDB" id="A0A0C6FEU0"/>
<dbReference type="OrthoDB" id="7843421at2"/>
<sequence length="341" mass="39232">MLAAYEPEQRFVIESSEPIVEIYRDCVYVPVIEPANYWENKDWGIYDRDGKLIEAAAFYRVGKREGQSDVCPLDLSRAPYAPRQRYFYVGNVFNHYGHFLCSTMSRLWALPRYREGSMPLLGHAVGGPPHWFSWSHTRTLFGAAGINYEDFANFDRPTRIRELVVARPSFVECTHAHTTHAHAAHRWGDRLAKTQDVTSPIDMIYLAKTKFRDLPHGMANEARLVEALQHLGVQIVHPEQLTIPEQVALFRRTRIVMGQVGSALHTNIFNEPRYDQVFVAFNASPHTYSSNHAMFDAINNNRSFYVYTPCEWKNYDDGVARYELNDPQAAAREIVDFARSV</sequence>
<evidence type="ECO:0000313" key="2">
    <source>
        <dbReference type="EMBL" id="BAQ47108.1"/>
    </source>
</evidence>
<evidence type="ECO:0000259" key="1">
    <source>
        <dbReference type="Pfam" id="PF04577"/>
    </source>
</evidence>
<dbReference type="RefSeq" id="WP_082742596.1">
    <property type="nucleotide sequence ID" value="NZ_AP014704.1"/>
</dbReference>
<name>A0A0C6FEU0_9HYPH</name>
<reference evidence="2 3" key="1">
    <citation type="journal article" date="2015" name="Genome Announc.">
        <title>Complete Genome Sequence of Methylobacterium aquaticum Strain 22A, Isolated from Racomitrium japonicum Moss.</title>
        <authorList>
            <person name="Tani A."/>
            <person name="Ogura Y."/>
            <person name="Hayashi T."/>
            <person name="Kimbara K."/>
        </authorList>
    </citation>
    <scope>NUCLEOTIDE SEQUENCE [LARGE SCALE GENOMIC DNA]</scope>
    <source>
        <strain evidence="2 3">MA-22A</strain>
    </source>
</reference>
<dbReference type="Pfam" id="PF04577">
    <property type="entry name" value="Glyco_transf_61"/>
    <property type="match status" value="1"/>
</dbReference>
<dbReference type="PATRIC" id="fig|270351.10.peg.3923"/>
<proteinExistence type="predicted"/>
<protein>
    <submittedName>
        <fullName evidence="2">Capsular polysaccharide biosynthesisprotein-like protein</fullName>
    </submittedName>
</protein>
<dbReference type="KEGG" id="maqu:Maq22A_c20320"/>
<gene>
    <name evidence="2" type="ORF">Maq22A_c20320</name>
</gene>
<reference evidence="3" key="2">
    <citation type="submission" date="2015-01" db="EMBL/GenBank/DDBJ databases">
        <title>Complete genome sequence of Methylobacterium aquaticum strain 22A.</title>
        <authorList>
            <person name="Tani A."/>
            <person name="Ogura Y."/>
            <person name="Hayashi T."/>
        </authorList>
    </citation>
    <scope>NUCLEOTIDE SEQUENCE [LARGE SCALE GENOMIC DNA]</scope>
    <source>
        <strain evidence="3">MA-22A</strain>
    </source>
</reference>
<evidence type="ECO:0000313" key="3">
    <source>
        <dbReference type="Proteomes" id="UP000061432"/>
    </source>
</evidence>
<dbReference type="Proteomes" id="UP000061432">
    <property type="component" value="Chromosome"/>
</dbReference>
<dbReference type="InterPro" id="IPR049625">
    <property type="entry name" value="Glyco_transf_61_cat"/>
</dbReference>
<dbReference type="STRING" id="270351.Maq22A_c20320"/>
<accession>A0A0C6FEU0</accession>
<organism evidence="2 3">
    <name type="scientific">Methylobacterium aquaticum</name>
    <dbReference type="NCBI Taxonomy" id="270351"/>
    <lineage>
        <taxon>Bacteria</taxon>
        <taxon>Pseudomonadati</taxon>
        <taxon>Pseudomonadota</taxon>
        <taxon>Alphaproteobacteria</taxon>
        <taxon>Hyphomicrobiales</taxon>
        <taxon>Methylobacteriaceae</taxon>
        <taxon>Methylobacterium</taxon>
    </lineage>
</organism>
<feature type="domain" description="Glycosyltransferase 61 catalytic" evidence="1">
    <location>
        <begin position="96"/>
        <end position="272"/>
    </location>
</feature>
<dbReference type="GO" id="GO:0016757">
    <property type="term" value="F:glycosyltransferase activity"/>
    <property type="evidence" value="ECO:0007669"/>
    <property type="project" value="InterPro"/>
</dbReference>